<proteinExistence type="predicted"/>
<dbReference type="AlphaFoldDB" id="A0A9P6L3I7"/>
<comment type="caution">
    <text evidence="2">The sequence shown here is derived from an EMBL/GenBank/DDBJ whole genome shotgun (WGS) entry which is preliminary data.</text>
</comment>
<accession>A0A9P6L3I7</accession>
<feature type="region of interest" description="Disordered" evidence="1">
    <location>
        <begin position="76"/>
        <end position="104"/>
    </location>
</feature>
<organism evidence="2 3">
    <name type="scientific">Thelephora terrestris</name>
    <dbReference type="NCBI Taxonomy" id="56493"/>
    <lineage>
        <taxon>Eukaryota</taxon>
        <taxon>Fungi</taxon>
        <taxon>Dikarya</taxon>
        <taxon>Basidiomycota</taxon>
        <taxon>Agaricomycotina</taxon>
        <taxon>Agaricomycetes</taxon>
        <taxon>Thelephorales</taxon>
        <taxon>Thelephoraceae</taxon>
        <taxon>Thelephora</taxon>
    </lineage>
</organism>
<evidence type="ECO:0000256" key="1">
    <source>
        <dbReference type="SAM" id="MobiDB-lite"/>
    </source>
</evidence>
<evidence type="ECO:0000313" key="3">
    <source>
        <dbReference type="Proteomes" id="UP000736335"/>
    </source>
</evidence>
<feature type="compositionally biased region" description="Polar residues" evidence="1">
    <location>
        <begin position="246"/>
        <end position="261"/>
    </location>
</feature>
<evidence type="ECO:0000313" key="2">
    <source>
        <dbReference type="EMBL" id="KAF9781090.1"/>
    </source>
</evidence>
<dbReference type="EMBL" id="WIUZ02000014">
    <property type="protein sequence ID" value="KAF9781090.1"/>
    <property type="molecule type" value="Genomic_DNA"/>
</dbReference>
<gene>
    <name evidence="2" type="ORF">BJ322DRAFT_1023209</name>
</gene>
<name>A0A9P6L3I7_9AGAM</name>
<reference evidence="2" key="1">
    <citation type="journal article" date="2020" name="Nat. Commun.">
        <title>Large-scale genome sequencing of mycorrhizal fungi provides insights into the early evolution of symbiotic traits.</title>
        <authorList>
            <person name="Miyauchi S."/>
            <person name="Kiss E."/>
            <person name="Kuo A."/>
            <person name="Drula E."/>
            <person name="Kohler A."/>
            <person name="Sanchez-Garcia M."/>
            <person name="Morin E."/>
            <person name="Andreopoulos B."/>
            <person name="Barry K.W."/>
            <person name="Bonito G."/>
            <person name="Buee M."/>
            <person name="Carver A."/>
            <person name="Chen C."/>
            <person name="Cichocki N."/>
            <person name="Clum A."/>
            <person name="Culley D."/>
            <person name="Crous P.W."/>
            <person name="Fauchery L."/>
            <person name="Girlanda M."/>
            <person name="Hayes R.D."/>
            <person name="Keri Z."/>
            <person name="LaButti K."/>
            <person name="Lipzen A."/>
            <person name="Lombard V."/>
            <person name="Magnuson J."/>
            <person name="Maillard F."/>
            <person name="Murat C."/>
            <person name="Nolan M."/>
            <person name="Ohm R.A."/>
            <person name="Pangilinan J."/>
            <person name="Pereira M.F."/>
            <person name="Perotto S."/>
            <person name="Peter M."/>
            <person name="Pfister S."/>
            <person name="Riley R."/>
            <person name="Sitrit Y."/>
            <person name="Stielow J.B."/>
            <person name="Szollosi G."/>
            <person name="Zifcakova L."/>
            <person name="Stursova M."/>
            <person name="Spatafora J.W."/>
            <person name="Tedersoo L."/>
            <person name="Vaario L.M."/>
            <person name="Yamada A."/>
            <person name="Yan M."/>
            <person name="Wang P."/>
            <person name="Xu J."/>
            <person name="Bruns T."/>
            <person name="Baldrian P."/>
            <person name="Vilgalys R."/>
            <person name="Dunand C."/>
            <person name="Henrissat B."/>
            <person name="Grigoriev I.V."/>
            <person name="Hibbett D."/>
            <person name="Nagy L.G."/>
            <person name="Martin F.M."/>
        </authorList>
    </citation>
    <scope>NUCLEOTIDE SEQUENCE</scope>
    <source>
        <strain evidence="2">UH-Tt-Lm1</strain>
    </source>
</reference>
<sequence>MESAQLIVALTQPLQIRSLLPSPKMPVLLLQKDSSVAKNPHAAYKASNSGWLAGSPEKAFSSRGETVSISSLAIQERLSKDSQEDGREGERGTGGAQSVETSKDLRLLDQECRPGLRKSGTVGLISDAHREGAQKLAFLSPYVDVWVRTKDATAPGSRSELSHESFGAPVFKGVLERECGLDGDAKTYFPGNSRFVLNPPSLNPITHHTPPAENIPEISSDEDELQPSPESASKRSRDLPSDESNDGAQSSKDQEINNSGKLTRPKKNPRRMATEGRAAELKRLLSDNHTSTGNEATKTLREVVTAVMSGALGEGIFVVQARFTVLFPSLLHVSYLGPRLLLDSWAA</sequence>
<dbReference type="Proteomes" id="UP000736335">
    <property type="component" value="Unassembled WGS sequence"/>
</dbReference>
<feature type="compositionally biased region" description="Basic and acidic residues" evidence="1">
    <location>
        <begin position="77"/>
        <end position="91"/>
    </location>
</feature>
<feature type="region of interest" description="Disordered" evidence="1">
    <location>
        <begin position="200"/>
        <end position="276"/>
    </location>
</feature>
<reference evidence="2" key="2">
    <citation type="submission" date="2020-11" db="EMBL/GenBank/DDBJ databases">
        <authorList>
            <consortium name="DOE Joint Genome Institute"/>
            <person name="Kuo A."/>
            <person name="Miyauchi S."/>
            <person name="Kiss E."/>
            <person name="Drula E."/>
            <person name="Kohler A."/>
            <person name="Sanchez-Garcia M."/>
            <person name="Andreopoulos B."/>
            <person name="Barry K.W."/>
            <person name="Bonito G."/>
            <person name="Buee M."/>
            <person name="Carver A."/>
            <person name="Chen C."/>
            <person name="Cichocki N."/>
            <person name="Clum A."/>
            <person name="Culley D."/>
            <person name="Crous P.W."/>
            <person name="Fauchery L."/>
            <person name="Girlanda M."/>
            <person name="Hayes R."/>
            <person name="Keri Z."/>
            <person name="Labutti K."/>
            <person name="Lipzen A."/>
            <person name="Lombard V."/>
            <person name="Magnuson J."/>
            <person name="Maillard F."/>
            <person name="Morin E."/>
            <person name="Murat C."/>
            <person name="Nolan M."/>
            <person name="Ohm R."/>
            <person name="Pangilinan J."/>
            <person name="Pereira M."/>
            <person name="Perotto S."/>
            <person name="Peter M."/>
            <person name="Riley R."/>
            <person name="Sitrit Y."/>
            <person name="Stielow B."/>
            <person name="Szollosi G."/>
            <person name="Zifcakova L."/>
            <person name="Stursova M."/>
            <person name="Spatafora J.W."/>
            <person name="Tedersoo L."/>
            <person name="Vaario L.-M."/>
            <person name="Yamada A."/>
            <person name="Yan M."/>
            <person name="Wang P."/>
            <person name="Xu J."/>
            <person name="Bruns T."/>
            <person name="Baldrian P."/>
            <person name="Vilgalys R."/>
            <person name="Henrissat B."/>
            <person name="Grigoriev I.V."/>
            <person name="Hibbett D."/>
            <person name="Nagy L.G."/>
            <person name="Martin F.M."/>
        </authorList>
    </citation>
    <scope>NUCLEOTIDE SEQUENCE</scope>
    <source>
        <strain evidence="2">UH-Tt-Lm1</strain>
    </source>
</reference>
<keyword evidence="3" id="KW-1185">Reference proteome</keyword>
<protein>
    <submittedName>
        <fullName evidence="2">Uncharacterized protein</fullName>
    </submittedName>
</protein>